<dbReference type="GO" id="GO:0010087">
    <property type="term" value="P:phloem or xylem histogenesis"/>
    <property type="evidence" value="ECO:0007669"/>
    <property type="project" value="TreeGrafter"/>
</dbReference>
<reference evidence="4 5" key="1">
    <citation type="submission" date="2023-10" db="EMBL/GenBank/DDBJ databases">
        <title>Chromosome-scale genome assembly provides insights into flower coloration mechanisms of Canna indica.</title>
        <authorList>
            <person name="Li C."/>
        </authorList>
    </citation>
    <scope>NUCLEOTIDE SEQUENCE [LARGE SCALE GENOMIC DNA]</scope>
    <source>
        <tissue evidence="4">Flower</tissue>
    </source>
</reference>
<evidence type="ECO:0000313" key="4">
    <source>
        <dbReference type="EMBL" id="WOL07137.1"/>
    </source>
</evidence>
<feature type="domain" description="Pleckstrin-like plant" evidence="3">
    <location>
        <begin position="458"/>
        <end position="555"/>
    </location>
</feature>
<name>A0AAQ3KEJ3_9LILI</name>
<dbReference type="GO" id="GO:0010305">
    <property type="term" value="P:leaf vascular tissue pattern formation"/>
    <property type="evidence" value="ECO:0007669"/>
    <property type="project" value="TreeGrafter"/>
</dbReference>
<dbReference type="InterPro" id="IPR013666">
    <property type="entry name" value="PH_pln"/>
</dbReference>
<dbReference type="GO" id="GO:0009734">
    <property type="term" value="P:auxin-activated signaling pathway"/>
    <property type="evidence" value="ECO:0007669"/>
    <property type="project" value="TreeGrafter"/>
</dbReference>
<dbReference type="AlphaFoldDB" id="A0AAQ3KEJ3"/>
<protein>
    <submittedName>
        <fullName evidence="4">VAN3-binding protein-like isoform X2</fullName>
    </submittedName>
</protein>
<dbReference type="PANTHER" id="PTHR31351">
    <property type="entry name" value="EXPRESSED PROTEIN"/>
    <property type="match status" value="1"/>
</dbReference>
<accession>A0AAQ3KEJ3</accession>
<feature type="domain" description="VAN3-binding protein-like auxin canalisation" evidence="2">
    <location>
        <begin position="208"/>
        <end position="440"/>
    </location>
</feature>
<dbReference type="PANTHER" id="PTHR31351:SF30">
    <property type="entry name" value="VAN3-BINDING PROTEIN-LIKE"/>
    <property type="match status" value="1"/>
</dbReference>
<dbReference type="Pfam" id="PF08458">
    <property type="entry name" value="PH_2"/>
    <property type="match status" value="1"/>
</dbReference>
<keyword evidence="5" id="KW-1185">Reference proteome</keyword>
<sequence length="564" mass="63805">MQQRSTNSNLKVLNKKREETKQRKAQIGIELKQIAHREEEIRICFEPRKKMIALTKPRASRLPDPTRTQLRSKVQNQPTTIKLAQLPSFHVIMPISLGIKRSTDYCIACTSYSIETIYYSAMHKTPRRMHASGKEIIRAIPSRRTSSYFDFDMEEFGSHDRLGRVSFSRHPSLCYMDDRIQAISQNKALELYKDQAKLMTCYCPLEVPKSPNQAMEFLSRTWSPSSTNFFQILSSNNLSSTLQDHHSEELDEQVIEKNKNNFSRDTGRKMDQILTMLSSVNLVQSKSHRHKDLQGGWVKAWLGGETLSSLSRGWKRKKRKEDLRLQTAQIHAALSVARLAAGIAGILGNFYLEPIKSNVVALDTLEGELDRKMNTVVRSAAALIATVCAEAAESVGANRGQVSSIVQAGLATRTSADLLTLTATTATCLRGAAMLELRAATCRHLSQDHNILEKGAQLPIQMPEGKVQLRMVKIYHKHDKVTLRLGKKHMRGVINIYNEYRIYDVANDPKECGFLKNDHGCYLVTLGTSGGAIQLQFQDQKQYVLWKSSISKYLSDCQKPMKKF</sequence>
<dbReference type="InterPro" id="IPR008546">
    <property type="entry name" value="VAN3-bd-like_auxin_canal"/>
</dbReference>
<dbReference type="EMBL" id="CP136894">
    <property type="protein sequence ID" value="WOL07137.1"/>
    <property type="molecule type" value="Genomic_DNA"/>
</dbReference>
<evidence type="ECO:0000256" key="1">
    <source>
        <dbReference type="SAM" id="MobiDB-lite"/>
    </source>
</evidence>
<evidence type="ECO:0000259" key="2">
    <source>
        <dbReference type="Pfam" id="PF05703"/>
    </source>
</evidence>
<dbReference type="Proteomes" id="UP001327560">
    <property type="component" value="Chromosome 5"/>
</dbReference>
<proteinExistence type="predicted"/>
<dbReference type="InterPro" id="IPR040269">
    <property type="entry name" value="VAB"/>
</dbReference>
<evidence type="ECO:0000259" key="3">
    <source>
        <dbReference type="Pfam" id="PF08458"/>
    </source>
</evidence>
<organism evidence="4 5">
    <name type="scientific">Canna indica</name>
    <name type="common">Indian-shot</name>
    <dbReference type="NCBI Taxonomy" id="4628"/>
    <lineage>
        <taxon>Eukaryota</taxon>
        <taxon>Viridiplantae</taxon>
        <taxon>Streptophyta</taxon>
        <taxon>Embryophyta</taxon>
        <taxon>Tracheophyta</taxon>
        <taxon>Spermatophyta</taxon>
        <taxon>Magnoliopsida</taxon>
        <taxon>Liliopsida</taxon>
        <taxon>Zingiberales</taxon>
        <taxon>Cannaceae</taxon>
        <taxon>Canna</taxon>
    </lineage>
</organism>
<dbReference type="Pfam" id="PF05703">
    <property type="entry name" value="Auxin_canalis"/>
    <property type="match status" value="1"/>
</dbReference>
<feature type="region of interest" description="Disordered" evidence="1">
    <location>
        <begin position="1"/>
        <end position="21"/>
    </location>
</feature>
<evidence type="ECO:0000313" key="5">
    <source>
        <dbReference type="Proteomes" id="UP001327560"/>
    </source>
</evidence>
<feature type="compositionally biased region" description="Polar residues" evidence="1">
    <location>
        <begin position="1"/>
        <end position="11"/>
    </location>
</feature>
<gene>
    <name evidence="4" type="ORF">Cni_G15874</name>
</gene>